<accession>A0ABD5VFC7</accession>
<dbReference type="RefSeq" id="WP_336349364.1">
    <property type="nucleotide sequence ID" value="NZ_JAZAQL010000001.1"/>
</dbReference>
<organism evidence="1 2">
    <name type="scientific">Halorubellus litoreus</name>
    <dbReference type="NCBI Taxonomy" id="755308"/>
    <lineage>
        <taxon>Archaea</taxon>
        <taxon>Methanobacteriati</taxon>
        <taxon>Methanobacteriota</taxon>
        <taxon>Stenosarchaea group</taxon>
        <taxon>Halobacteria</taxon>
        <taxon>Halobacteriales</taxon>
        <taxon>Halorubellaceae</taxon>
        <taxon>Halorubellus</taxon>
    </lineage>
</organism>
<sequence>MLAFSDLRTAAYCPRQLWYARQRDDRSPPERVDAVRDLATRYDDALADPEAVDVSLLDVPVETWRERVRGVREREPRFPDLCDPAGTDVFLSGRECHGVASKVLPDPPLPALVSPGKPPEQGVWEPHAVWAVAAAKALAWERQTRVDEAIVEYPAYGVVRRVRLTTRKKAAYRDAIRTVRDLGAPPERLTGDAASKCEPCQYAEECGVRTSTLRSRLTGR</sequence>
<reference evidence="1 2" key="1">
    <citation type="journal article" date="2019" name="Int. J. Syst. Evol. Microbiol.">
        <title>The Global Catalogue of Microorganisms (GCM) 10K type strain sequencing project: providing services to taxonomists for standard genome sequencing and annotation.</title>
        <authorList>
            <consortium name="The Broad Institute Genomics Platform"/>
            <consortium name="The Broad Institute Genome Sequencing Center for Infectious Disease"/>
            <person name="Wu L."/>
            <person name="Ma J."/>
        </authorList>
    </citation>
    <scope>NUCLEOTIDE SEQUENCE [LARGE SCALE GENOMIC DNA]</scope>
    <source>
        <strain evidence="1 2">GX26</strain>
    </source>
</reference>
<dbReference type="Proteomes" id="UP001596395">
    <property type="component" value="Unassembled WGS sequence"/>
</dbReference>
<name>A0ABD5VFC7_9EURY</name>
<comment type="caution">
    <text evidence="1">The sequence shown here is derived from an EMBL/GenBank/DDBJ whole genome shotgun (WGS) entry which is preliminary data.</text>
</comment>
<evidence type="ECO:0000313" key="1">
    <source>
        <dbReference type="EMBL" id="MFC6952383.1"/>
    </source>
</evidence>
<proteinExistence type="predicted"/>
<dbReference type="AlphaFoldDB" id="A0ABD5VFC7"/>
<evidence type="ECO:0000313" key="2">
    <source>
        <dbReference type="Proteomes" id="UP001596395"/>
    </source>
</evidence>
<protein>
    <recommendedName>
        <fullName evidence="3">CRISPR-associated exonuclease Cas4</fullName>
    </recommendedName>
</protein>
<evidence type="ECO:0008006" key="3">
    <source>
        <dbReference type="Google" id="ProtNLM"/>
    </source>
</evidence>
<keyword evidence="2" id="KW-1185">Reference proteome</keyword>
<dbReference type="EMBL" id="JBHSXN010000001">
    <property type="protein sequence ID" value="MFC6952383.1"/>
    <property type="molecule type" value="Genomic_DNA"/>
</dbReference>
<gene>
    <name evidence="1" type="ORF">ACFQGB_05870</name>
</gene>